<comment type="caution">
    <text evidence="1">The sequence shown here is derived from an EMBL/GenBank/DDBJ whole genome shotgun (WGS) entry which is preliminary data.</text>
</comment>
<name>A0ABS2GK25_9FIRM</name>
<proteinExistence type="predicted"/>
<sequence>MSQNEKYIFEANRFADIETLSEVYNQYYAYVAMSDLTLESKKKYLDYILAKQKELTIASIKTLADLERQNKALLNLRDELSSKKVI</sequence>
<evidence type="ECO:0000313" key="1">
    <source>
        <dbReference type="EMBL" id="MBM6913519.1"/>
    </source>
</evidence>
<protein>
    <submittedName>
        <fullName evidence="1">Uncharacterized protein</fullName>
    </submittedName>
</protein>
<gene>
    <name evidence="1" type="ORF">H6A01_09340</name>
</gene>
<accession>A0ABS2GK25</accession>
<organism evidence="1 2">
    <name type="scientific">Veillonella magna</name>
    <dbReference type="NCBI Taxonomy" id="464322"/>
    <lineage>
        <taxon>Bacteria</taxon>
        <taxon>Bacillati</taxon>
        <taxon>Bacillota</taxon>
        <taxon>Negativicutes</taxon>
        <taxon>Veillonellales</taxon>
        <taxon>Veillonellaceae</taxon>
        <taxon>Veillonella</taxon>
    </lineage>
</organism>
<evidence type="ECO:0000313" key="2">
    <source>
        <dbReference type="Proteomes" id="UP000707138"/>
    </source>
</evidence>
<reference evidence="1 2" key="1">
    <citation type="journal article" date="2021" name="Sci. Rep.">
        <title>The distribution of antibiotic resistance genes in chicken gut microbiota commensals.</title>
        <authorList>
            <person name="Juricova H."/>
            <person name="Matiasovicova J."/>
            <person name="Kubasova T."/>
            <person name="Cejkova D."/>
            <person name="Rychlik I."/>
        </authorList>
    </citation>
    <scope>NUCLEOTIDE SEQUENCE [LARGE SCALE GENOMIC DNA]</scope>
    <source>
        <strain evidence="1 2">An537</strain>
    </source>
</reference>
<keyword evidence="2" id="KW-1185">Reference proteome</keyword>
<dbReference type="EMBL" id="JACJLA010000022">
    <property type="protein sequence ID" value="MBM6913519.1"/>
    <property type="molecule type" value="Genomic_DNA"/>
</dbReference>
<dbReference type="RefSeq" id="WP_205088393.1">
    <property type="nucleotide sequence ID" value="NZ_JACJLA010000022.1"/>
</dbReference>
<dbReference type="Proteomes" id="UP000707138">
    <property type="component" value="Unassembled WGS sequence"/>
</dbReference>